<sequence length="293" mass="33653">MSETIQSPTPVRPNPSRITSEDEDNTDVVTEQTPALSIEESTEIDDTNELNRLSPRESDDAENKRNLRSRKSVEPKENIVAEELEKKRPNDPMITLLHRIIYMKTDKPKKQHILDFSGWKEAELDSRVLHARLYRVTIPCIKDLCSLLSLDNEGSKVLKHCHNKKNELIERLIKFLSSPKPVKKTRVSLAPIPFRTPRPSSRTGRLSRADGDDIIPLTPINRKRQREELKEAPHNIEQSDNDLIILVLLIIDQSDDNLTKSDIIENLIQIGGKKPKDYYQNIVEKALITYSEE</sequence>
<gene>
    <name evidence="2" type="ORF">O9G_001205</name>
</gene>
<dbReference type="HOGENOM" id="CLU_950444_0_0_1"/>
<dbReference type="Proteomes" id="UP000030755">
    <property type="component" value="Unassembled WGS sequence"/>
</dbReference>
<name>A0A075AY04_ROZAC</name>
<feature type="compositionally biased region" description="Basic and acidic residues" evidence="1">
    <location>
        <begin position="54"/>
        <end position="74"/>
    </location>
</feature>
<keyword evidence="3" id="KW-1185">Reference proteome</keyword>
<evidence type="ECO:0000313" key="3">
    <source>
        <dbReference type="Proteomes" id="UP000030755"/>
    </source>
</evidence>
<dbReference type="AlphaFoldDB" id="A0A075AY04"/>
<accession>A0A075AY04</accession>
<proteinExistence type="predicted"/>
<evidence type="ECO:0000256" key="1">
    <source>
        <dbReference type="SAM" id="MobiDB-lite"/>
    </source>
</evidence>
<protein>
    <submittedName>
        <fullName evidence="2">Uncharacterized protein</fullName>
    </submittedName>
</protein>
<feature type="region of interest" description="Disordered" evidence="1">
    <location>
        <begin position="1"/>
        <end position="74"/>
    </location>
</feature>
<reference evidence="2 3" key="1">
    <citation type="journal article" date="2013" name="Curr. Biol.">
        <title>Shared signatures of parasitism and phylogenomics unite Cryptomycota and microsporidia.</title>
        <authorList>
            <person name="James T.Y."/>
            <person name="Pelin A."/>
            <person name="Bonen L."/>
            <person name="Ahrendt S."/>
            <person name="Sain D."/>
            <person name="Corradi N."/>
            <person name="Stajich J.E."/>
        </authorList>
    </citation>
    <scope>NUCLEOTIDE SEQUENCE [LARGE SCALE GENOMIC DNA]</scope>
    <source>
        <strain evidence="2 3">CSF55</strain>
    </source>
</reference>
<dbReference type="EMBL" id="KE561054">
    <property type="protein sequence ID" value="EPZ33454.1"/>
    <property type="molecule type" value="Genomic_DNA"/>
</dbReference>
<evidence type="ECO:0000313" key="2">
    <source>
        <dbReference type="EMBL" id="EPZ33454.1"/>
    </source>
</evidence>
<organism evidence="2 3">
    <name type="scientific">Rozella allomycis (strain CSF55)</name>
    <dbReference type="NCBI Taxonomy" id="988480"/>
    <lineage>
        <taxon>Eukaryota</taxon>
        <taxon>Fungi</taxon>
        <taxon>Fungi incertae sedis</taxon>
        <taxon>Cryptomycota</taxon>
        <taxon>Cryptomycota incertae sedis</taxon>
        <taxon>Rozella</taxon>
    </lineage>
</organism>